<dbReference type="PANTHER" id="PTHR20921:SF0">
    <property type="entry name" value="TRANSMEMBRANE PROTEIN 222"/>
    <property type="match status" value="1"/>
</dbReference>
<keyword evidence="2" id="KW-0812">Transmembrane</keyword>
<sequence>MAEQLSVVTGQNSEVEFPCSVVWAPIPVVSHLFPMIGHTMITDSKGMLYDFAGFLPAGGRSGVCRNVGIFGPGVRVLNIKAQLKASEEEFQDDWDEAILAANKRFERQVHMGCINNCHSHIVFALNRLRCAALPRWLQWNSIVLAMAILLAGRFIPGRGAPRCCFRAWYFLWPVLALWTGSS</sequence>
<comment type="caution">
    <text evidence="1">The sequence shown here is derived from an EMBL/GenBank/DDBJ whole genome shotgun (WGS) entry which is preliminary data.</text>
</comment>
<evidence type="ECO:0000313" key="3">
    <source>
        <dbReference type="Proteomes" id="UP001152797"/>
    </source>
</evidence>
<keyword evidence="2" id="KW-0472">Membrane</keyword>
<dbReference type="EMBL" id="CAMXCT020002242">
    <property type="protein sequence ID" value="CAL1150156.1"/>
    <property type="molecule type" value="Genomic_DNA"/>
</dbReference>
<dbReference type="Pfam" id="PF05608">
    <property type="entry name" value="RTE1"/>
    <property type="match status" value="1"/>
</dbReference>
<dbReference type="EMBL" id="CAMXCT010002242">
    <property type="protein sequence ID" value="CAI3996781.1"/>
    <property type="molecule type" value="Genomic_DNA"/>
</dbReference>
<dbReference type="EMBL" id="CAMXCT030002242">
    <property type="protein sequence ID" value="CAL4784093.1"/>
    <property type="molecule type" value="Genomic_DNA"/>
</dbReference>
<evidence type="ECO:0000313" key="2">
    <source>
        <dbReference type="EMBL" id="CAL4784093.1"/>
    </source>
</evidence>
<reference evidence="2 3" key="2">
    <citation type="submission" date="2024-05" db="EMBL/GenBank/DDBJ databases">
        <authorList>
            <person name="Chen Y."/>
            <person name="Shah S."/>
            <person name="Dougan E. K."/>
            <person name="Thang M."/>
            <person name="Chan C."/>
        </authorList>
    </citation>
    <scope>NUCLEOTIDE SEQUENCE [LARGE SCALE GENOMIC DNA]</scope>
</reference>
<name>A0A9P1CSS8_9DINO</name>
<accession>A0A9P1CSS8</accession>
<dbReference type="PANTHER" id="PTHR20921">
    <property type="entry name" value="TRANSMEMBRANE PROTEIN 222"/>
    <property type="match status" value="1"/>
</dbReference>
<protein>
    <submittedName>
        <fullName evidence="2">Transmembrane protein 222</fullName>
    </submittedName>
</protein>
<dbReference type="Proteomes" id="UP001152797">
    <property type="component" value="Unassembled WGS sequence"/>
</dbReference>
<evidence type="ECO:0000313" key="1">
    <source>
        <dbReference type="EMBL" id="CAI3996781.1"/>
    </source>
</evidence>
<gene>
    <name evidence="1" type="ORF">C1SCF055_LOCUS23225</name>
</gene>
<organism evidence="1">
    <name type="scientific">Cladocopium goreaui</name>
    <dbReference type="NCBI Taxonomy" id="2562237"/>
    <lineage>
        <taxon>Eukaryota</taxon>
        <taxon>Sar</taxon>
        <taxon>Alveolata</taxon>
        <taxon>Dinophyceae</taxon>
        <taxon>Suessiales</taxon>
        <taxon>Symbiodiniaceae</taxon>
        <taxon>Cladocopium</taxon>
    </lineage>
</organism>
<dbReference type="OrthoDB" id="267284at2759"/>
<dbReference type="InterPro" id="IPR008496">
    <property type="entry name" value="TMEM222/RTE1"/>
</dbReference>
<reference evidence="1" key="1">
    <citation type="submission" date="2022-10" db="EMBL/GenBank/DDBJ databases">
        <authorList>
            <person name="Chen Y."/>
            <person name="Dougan E. K."/>
            <person name="Chan C."/>
            <person name="Rhodes N."/>
            <person name="Thang M."/>
        </authorList>
    </citation>
    <scope>NUCLEOTIDE SEQUENCE</scope>
</reference>
<dbReference type="AlphaFoldDB" id="A0A9P1CSS8"/>
<proteinExistence type="predicted"/>
<keyword evidence="3" id="KW-1185">Reference proteome</keyword>